<dbReference type="WBParaSite" id="maker-uti_cns_0039944-snap-gene-0.2-mRNA-1">
    <property type="protein sequence ID" value="maker-uti_cns_0039944-snap-gene-0.2-mRNA-1"/>
    <property type="gene ID" value="maker-uti_cns_0039944-snap-gene-0.2"/>
</dbReference>
<protein>
    <submittedName>
        <fullName evidence="2">Sushi domain-containing protein</fullName>
    </submittedName>
</protein>
<sequence length="347" mass="37229">ASACRGSQASWLLSAGLDLSDNPQLAEFPEFSLPGRHYRLGCRPGLRFSGCGSESAAVTLNCSSGWWLDSPGLSGCGGFPGRWDLAARPACRLQQNRFKTGSAYQLSHAIGHLARCSMLIRPKQLRQQQRCPHGSRRTCSGWAKQIRHSRPAGILTSSAVSKPGNWAGRLKTAHFAARSLACCGSCSSLEASQPLSLCGLLTELQQLGSPRTGEQGPDELVLSGLLQHRAHDELQQDVRPLVQLQAEMLALRRPQGVWQPGVGVAGPVADTAAATEASGFALAVGKSIEAAVSQLTWLNVLRVPQLPIFMLPEASVCRARNNLQIEQRSSRPEVSFATISAASCFER</sequence>
<reference evidence="2" key="1">
    <citation type="submission" date="2016-11" db="UniProtKB">
        <authorList>
            <consortium name="WormBaseParasite"/>
        </authorList>
    </citation>
    <scope>IDENTIFICATION</scope>
</reference>
<evidence type="ECO:0000313" key="2">
    <source>
        <dbReference type="WBParaSite" id="maker-uti_cns_0039944-snap-gene-0.2-mRNA-1"/>
    </source>
</evidence>
<dbReference type="Proteomes" id="UP000095280">
    <property type="component" value="Unplaced"/>
</dbReference>
<dbReference type="AlphaFoldDB" id="A0A1I8IY44"/>
<organism evidence="1 2">
    <name type="scientific">Macrostomum lignano</name>
    <dbReference type="NCBI Taxonomy" id="282301"/>
    <lineage>
        <taxon>Eukaryota</taxon>
        <taxon>Metazoa</taxon>
        <taxon>Spiralia</taxon>
        <taxon>Lophotrochozoa</taxon>
        <taxon>Platyhelminthes</taxon>
        <taxon>Rhabditophora</taxon>
        <taxon>Macrostomorpha</taxon>
        <taxon>Macrostomida</taxon>
        <taxon>Macrostomidae</taxon>
        <taxon>Macrostomum</taxon>
    </lineage>
</organism>
<proteinExistence type="predicted"/>
<keyword evidence="1" id="KW-1185">Reference proteome</keyword>
<evidence type="ECO:0000313" key="1">
    <source>
        <dbReference type="Proteomes" id="UP000095280"/>
    </source>
</evidence>
<accession>A0A1I8IY44</accession>
<name>A0A1I8IY44_9PLAT</name>